<name>A0A9K3JDP7_HELAN</name>
<dbReference type="Gramene" id="mRNA:HanXRQr2_Chr03g0099951">
    <property type="protein sequence ID" value="mRNA:HanXRQr2_Chr03g0099951"/>
    <property type="gene ID" value="HanXRQr2_Chr03g0099951"/>
</dbReference>
<evidence type="ECO:0000313" key="2">
    <source>
        <dbReference type="Proteomes" id="UP000215914"/>
    </source>
</evidence>
<reference evidence="1" key="2">
    <citation type="submission" date="2020-06" db="EMBL/GenBank/DDBJ databases">
        <title>Helianthus annuus Genome sequencing and assembly Release 2.</title>
        <authorList>
            <person name="Gouzy J."/>
            <person name="Langlade N."/>
            <person name="Munos S."/>
        </authorList>
    </citation>
    <scope>NUCLEOTIDE SEQUENCE</scope>
    <source>
        <tissue evidence="1">Leaves</tissue>
    </source>
</reference>
<gene>
    <name evidence="1" type="ORF">HanXRQr2_Chr03g0099951</name>
</gene>
<keyword evidence="2" id="KW-1185">Reference proteome</keyword>
<accession>A0A9K3JDP7</accession>
<dbReference type="Proteomes" id="UP000215914">
    <property type="component" value="Unassembled WGS sequence"/>
</dbReference>
<evidence type="ECO:0000313" key="1">
    <source>
        <dbReference type="EMBL" id="KAF5813555.1"/>
    </source>
</evidence>
<protein>
    <submittedName>
        <fullName evidence="1">Papain-like cysteine peptidase superfamily</fullName>
    </submittedName>
</protein>
<organism evidence="1 2">
    <name type="scientific">Helianthus annuus</name>
    <name type="common">Common sunflower</name>
    <dbReference type="NCBI Taxonomy" id="4232"/>
    <lineage>
        <taxon>Eukaryota</taxon>
        <taxon>Viridiplantae</taxon>
        <taxon>Streptophyta</taxon>
        <taxon>Embryophyta</taxon>
        <taxon>Tracheophyta</taxon>
        <taxon>Spermatophyta</taxon>
        <taxon>Magnoliopsida</taxon>
        <taxon>eudicotyledons</taxon>
        <taxon>Gunneridae</taxon>
        <taxon>Pentapetalae</taxon>
        <taxon>asterids</taxon>
        <taxon>campanulids</taxon>
        <taxon>Asterales</taxon>
        <taxon>Asteraceae</taxon>
        <taxon>Asteroideae</taxon>
        <taxon>Heliantheae alliance</taxon>
        <taxon>Heliantheae</taxon>
        <taxon>Helianthus</taxon>
    </lineage>
</organism>
<dbReference type="AlphaFoldDB" id="A0A9K3JDP7"/>
<comment type="caution">
    <text evidence="1">The sequence shown here is derived from an EMBL/GenBank/DDBJ whole genome shotgun (WGS) entry which is preliminary data.</text>
</comment>
<proteinExistence type="predicted"/>
<reference evidence="1" key="1">
    <citation type="journal article" date="2017" name="Nature">
        <title>The sunflower genome provides insights into oil metabolism, flowering and Asterid evolution.</title>
        <authorList>
            <person name="Badouin H."/>
            <person name="Gouzy J."/>
            <person name="Grassa C.J."/>
            <person name="Murat F."/>
            <person name="Staton S.E."/>
            <person name="Cottret L."/>
            <person name="Lelandais-Briere C."/>
            <person name="Owens G.L."/>
            <person name="Carrere S."/>
            <person name="Mayjonade B."/>
            <person name="Legrand L."/>
            <person name="Gill N."/>
            <person name="Kane N.C."/>
            <person name="Bowers J.E."/>
            <person name="Hubner S."/>
            <person name="Bellec A."/>
            <person name="Berard A."/>
            <person name="Berges H."/>
            <person name="Blanchet N."/>
            <person name="Boniface M.C."/>
            <person name="Brunel D."/>
            <person name="Catrice O."/>
            <person name="Chaidir N."/>
            <person name="Claudel C."/>
            <person name="Donnadieu C."/>
            <person name="Faraut T."/>
            <person name="Fievet G."/>
            <person name="Helmstetter N."/>
            <person name="King M."/>
            <person name="Knapp S.J."/>
            <person name="Lai Z."/>
            <person name="Le Paslier M.C."/>
            <person name="Lippi Y."/>
            <person name="Lorenzon L."/>
            <person name="Mandel J.R."/>
            <person name="Marage G."/>
            <person name="Marchand G."/>
            <person name="Marquand E."/>
            <person name="Bret-Mestries E."/>
            <person name="Morien E."/>
            <person name="Nambeesan S."/>
            <person name="Nguyen T."/>
            <person name="Pegot-Espagnet P."/>
            <person name="Pouilly N."/>
            <person name="Raftis F."/>
            <person name="Sallet E."/>
            <person name="Schiex T."/>
            <person name="Thomas J."/>
            <person name="Vandecasteele C."/>
            <person name="Vares D."/>
            <person name="Vear F."/>
            <person name="Vautrin S."/>
            <person name="Crespi M."/>
            <person name="Mangin B."/>
            <person name="Burke J.M."/>
            <person name="Salse J."/>
            <person name="Munos S."/>
            <person name="Vincourt P."/>
            <person name="Rieseberg L.H."/>
            <person name="Langlade N.B."/>
        </authorList>
    </citation>
    <scope>NUCLEOTIDE SEQUENCE</scope>
    <source>
        <tissue evidence="1">Leaves</tissue>
    </source>
</reference>
<sequence>MYGPKYNDNDRLKLFASNLDDILGKYEVKKLDTVDLIFIQVLLSDHFWCLCFHLKNGEIELMDNSRFKELFSKRYHGRLEKLQRVLVLYLKDKIRRKEWIRNLETASIIRKEMDWRTLQNGVDCGVFTMRHMETYKGKSPWNLGFVNEDKKTIQDSQLQFLRYRYLSKIVLSDYNLIRKQVYDKAKEFAKTASIVDVLNDLDNKIRDRLDQFFKLDKLKKNVTS</sequence>
<dbReference type="SUPFAM" id="SSF54001">
    <property type="entry name" value="Cysteine proteinases"/>
    <property type="match status" value="1"/>
</dbReference>
<dbReference type="EMBL" id="MNCJ02000318">
    <property type="protein sequence ID" value="KAF5813555.1"/>
    <property type="molecule type" value="Genomic_DNA"/>
</dbReference>
<dbReference type="Gene3D" id="3.40.395.10">
    <property type="entry name" value="Adenoviral Proteinase, Chain A"/>
    <property type="match status" value="1"/>
</dbReference>
<dbReference type="InterPro" id="IPR038765">
    <property type="entry name" value="Papain-like_cys_pep_sf"/>
</dbReference>